<proteinExistence type="predicted"/>
<accession>A0A5J5IHB5</accession>
<organism evidence="2 3">
    <name type="scientific">Ginsengibacter hankyongi</name>
    <dbReference type="NCBI Taxonomy" id="2607284"/>
    <lineage>
        <taxon>Bacteria</taxon>
        <taxon>Pseudomonadati</taxon>
        <taxon>Bacteroidota</taxon>
        <taxon>Chitinophagia</taxon>
        <taxon>Chitinophagales</taxon>
        <taxon>Chitinophagaceae</taxon>
        <taxon>Ginsengibacter</taxon>
    </lineage>
</organism>
<evidence type="ECO:0000313" key="3">
    <source>
        <dbReference type="Proteomes" id="UP000326903"/>
    </source>
</evidence>
<sequence length="202" mass="22688">MKKISLAILFIFSILCSSAQRSKEFSIAFLNTGSAYPFSQFGKLLSGIEHPGIEIGYGFNWKTKSKHDWFQEIKLCYFYHRFVQHGIPLYTDIGYRYKFSNALSAQVALGAGYMQSIAATAKLKLSDNGEYKNDKGIGRSQALAAANFSIGYTLHPSAKKSVKVFITYQQFLQTPFVKAYVPILPYNSMMIGCSIPLNSRKK</sequence>
<evidence type="ECO:0000256" key="1">
    <source>
        <dbReference type="SAM" id="SignalP"/>
    </source>
</evidence>
<evidence type="ECO:0000313" key="2">
    <source>
        <dbReference type="EMBL" id="KAA9039575.1"/>
    </source>
</evidence>
<dbReference type="AlphaFoldDB" id="A0A5J5IHB5"/>
<feature type="signal peptide" evidence="1">
    <location>
        <begin position="1"/>
        <end position="19"/>
    </location>
</feature>
<comment type="caution">
    <text evidence="2">The sequence shown here is derived from an EMBL/GenBank/DDBJ whole genome shotgun (WGS) entry which is preliminary data.</text>
</comment>
<feature type="chain" id="PRO_5023917993" description="Outer membrane protein beta-barrel domain-containing protein" evidence="1">
    <location>
        <begin position="20"/>
        <end position="202"/>
    </location>
</feature>
<dbReference type="Proteomes" id="UP000326903">
    <property type="component" value="Unassembled WGS sequence"/>
</dbReference>
<dbReference type="RefSeq" id="WP_150414986.1">
    <property type="nucleotide sequence ID" value="NZ_VYQF01000002.1"/>
</dbReference>
<keyword evidence="3" id="KW-1185">Reference proteome</keyword>
<gene>
    <name evidence="2" type="ORF">FW778_12235</name>
</gene>
<keyword evidence="1" id="KW-0732">Signal</keyword>
<name>A0A5J5IHB5_9BACT</name>
<reference evidence="2 3" key="1">
    <citation type="submission" date="2019-09" db="EMBL/GenBank/DDBJ databases">
        <title>Draft genome sequence of Ginsengibacter sp. BR5-29.</title>
        <authorList>
            <person name="Im W.-T."/>
        </authorList>
    </citation>
    <scope>NUCLEOTIDE SEQUENCE [LARGE SCALE GENOMIC DNA]</scope>
    <source>
        <strain evidence="2 3">BR5-29</strain>
    </source>
</reference>
<protein>
    <recommendedName>
        <fullName evidence="4">Outer membrane protein beta-barrel domain-containing protein</fullName>
    </recommendedName>
</protein>
<evidence type="ECO:0008006" key="4">
    <source>
        <dbReference type="Google" id="ProtNLM"/>
    </source>
</evidence>
<dbReference type="EMBL" id="VYQF01000002">
    <property type="protein sequence ID" value="KAA9039575.1"/>
    <property type="molecule type" value="Genomic_DNA"/>
</dbReference>